<feature type="compositionally biased region" description="Basic and acidic residues" evidence="1">
    <location>
        <begin position="473"/>
        <end position="483"/>
    </location>
</feature>
<dbReference type="RefSeq" id="XP_007924089.1">
    <property type="nucleotide sequence ID" value="XM_007925898.1"/>
</dbReference>
<dbReference type="Proteomes" id="UP000016932">
    <property type="component" value="Unassembled WGS sequence"/>
</dbReference>
<accession>M3A7F3</accession>
<feature type="compositionally biased region" description="Polar residues" evidence="1">
    <location>
        <begin position="50"/>
        <end position="60"/>
    </location>
</feature>
<feature type="region of interest" description="Disordered" evidence="1">
    <location>
        <begin position="35"/>
        <end position="60"/>
    </location>
</feature>
<feature type="compositionally biased region" description="Basic and acidic residues" evidence="1">
    <location>
        <begin position="259"/>
        <end position="268"/>
    </location>
</feature>
<organism evidence="2 3">
    <name type="scientific">Pseudocercospora fijiensis (strain CIRAD86)</name>
    <name type="common">Black leaf streak disease fungus</name>
    <name type="synonym">Mycosphaerella fijiensis</name>
    <dbReference type="NCBI Taxonomy" id="383855"/>
    <lineage>
        <taxon>Eukaryota</taxon>
        <taxon>Fungi</taxon>
        <taxon>Dikarya</taxon>
        <taxon>Ascomycota</taxon>
        <taxon>Pezizomycotina</taxon>
        <taxon>Dothideomycetes</taxon>
        <taxon>Dothideomycetidae</taxon>
        <taxon>Mycosphaerellales</taxon>
        <taxon>Mycosphaerellaceae</taxon>
        <taxon>Pseudocercospora</taxon>
    </lineage>
</organism>
<dbReference type="GeneID" id="19332843"/>
<dbReference type="HOGENOM" id="CLU_527986_0_0_1"/>
<keyword evidence="3" id="KW-1185">Reference proteome</keyword>
<reference evidence="2 3" key="1">
    <citation type="journal article" date="2012" name="PLoS Pathog.">
        <title>Diverse lifestyles and strategies of plant pathogenesis encoded in the genomes of eighteen Dothideomycetes fungi.</title>
        <authorList>
            <person name="Ohm R.A."/>
            <person name="Feau N."/>
            <person name="Henrissat B."/>
            <person name="Schoch C.L."/>
            <person name="Horwitz B.A."/>
            <person name="Barry K.W."/>
            <person name="Condon B.J."/>
            <person name="Copeland A.C."/>
            <person name="Dhillon B."/>
            <person name="Glaser F."/>
            <person name="Hesse C.N."/>
            <person name="Kosti I."/>
            <person name="LaButti K."/>
            <person name="Lindquist E.A."/>
            <person name="Lucas S."/>
            <person name="Salamov A.A."/>
            <person name="Bradshaw R.E."/>
            <person name="Ciuffetti L."/>
            <person name="Hamelin R.C."/>
            <person name="Kema G.H.J."/>
            <person name="Lawrence C."/>
            <person name="Scott J.A."/>
            <person name="Spatafora J.W."/>
            <person name="Turgeon B.G."/>
            <person name="de Wit P.J.G.M."/>
            <person name="Zhong S."/>
            <person name="Goodwin S.B."/>
            <person name="Grigoriev I.V."/>
        </authorList>
    </citation>
    <scope>NUCLEOTIDE SEQUENCE [LARGE SCALE GENOMIC DNA]</scope>
    <source>
        <strain evidence="2 3">CIRAD86</strain>
    </source>
</reference>
<dbReference type="OrthoDB" id="3648045at2759"/>
<evidence type="ECO:0000313" key="3">
    <source>
        <dbReference type="Proteomes" id="UP000016932"/>
    </source>
</evidence>
<dbReference type="VEuPathDB" id="FungiDB:MYCFIDRAFT_172692"/>
<feature type="region of interest" description="Disordered" evidence="1">
    <location>
        <begin position="435"/>
        <end position="491"/>
    </location>
</feature>
<dbReference type="AlphaFoldDB" id="M3A7F3"/>
<dbReference type="KEGG" id="pfj:MYCFIDRAFT_172692"/>
<evidence type="ECO:0000256" key="1">
    <source>
        <dbReference type="SAM" id="MobiDB-lite"/>
    </source>
</evidence>
<proteinExistence type="predicted"/>
<dbReference type="EMBL" id="KB446556">
    <property type="protein sequence ID" value="EME87019.1"/>
    <property type="molecule type" value="Genomic_DNA"/>
</dbReference>
<name>M3A7F3_PSEFD</name>
<feature type="compositionally biased region" description="Polar residues" evidence="1">
    <location>
        <begin position="440"/>
        <end position="458"/>
    </location>
</feature>
<gene>
    <name evidence="2" type="ORF">MYCFIDRAFT_172692</name>
</gene>
<evidence type="ECO:0000313" key="2">
    <source>
        <dbReference type="EMBL" id="EME87019.1"/>
    </source>
</evidence>
<feature type="compositionally biased region" description="Low complexity" evidence="1">
    <location>
        <begin position="276"/>
        <end position="286"/>
    </location>
</feature>
<feature type="region of interest" description="Disordered" evidence="1">
    <location>
        <begin position="238"/>
        <end position="311"/>
    </location>
</feature>
<sequence>MPDSRTVSVDSGPRDCAWERLLPCHALHHRTKQQSSIFSTPSAAPLEGPTSPQQHASSPRLTAMVQKHVLDAEDFSKWRFLDCHDAGRRLLVFDPNQQTSRALLRAIHQFWTLDPTVNITWHFSTEACNRPTYGRTRHDLTDNQTLNRIPSARRPLSDLTEASWAPQHVGRLNIILHFDPPSPKSTSAPASGKRMVNSPYAEIEFAGFEAAEILPYSATALQRLAKIRADKAKRNVKAELKQTPDSMEDVAMTDAETSESQKSHDGAKTEQPSEMPSLSIPNNSRPIIPPQPQKRSRIAKAAPQHGMQDRSLSRWPAYTALAGPRPMEMNGMPALRQFQSTTMNTSSPVQQRYDNSLGTFGPTTNPHFNQGPMHFPNWMGPPANTFLHNINASGRSDQNALNPTPFISAPTSSNPRGGIADAIRRRSKASLGFGARAMQSPRSTQDSTGGFGLGTNTHKPYDLPIRGTDTDMTDNHSDLDRRMSNPSRRHANPILLTNAGTVLREVSDADYERVCH</sequence>
<protein>
    <submittedName>
        <fullName evidence="2">Uncharacterized protein</fullName>
    </submittedName>
</protein>